<dbReference type="GO" id="GO:0004672">
    <property type="term" value="F:protein kinase activity"/>
    <property type="evidence" value="ECO:0007669"/>
    <property type="project" value="InterPro"/>
</dbReference>
<accession>A0A1D6PXQ7</accession>
<feature type="compositionally biased region" description="Acidic residues" evidence="1">
    <location>
        <begin position="271"/>
        <end position="286"/>
    </location>
</feature>
<evidence type="ECO:0000256" key="1">
    <source>
        <dbReference type="SAM" id="MobiDB-lite"/>
    </source>
</evidence>
<keyword evidence="2" id="KW-0418">Kinase</keyword>
<name>A0A1D6PXQ7_MAIZE</name>
<protein>
    <submittedName>
        <fullName evidence="2">Pollen receptor-like kinase 4</fullName>
    </submittedName>
</protein>
<feature type="region of interest" description="Disordered" evidence="1">
    <location>
        <begin position="266"/>
        <end position="286"/>
    </location>
</feature>
<dbReference type="InterPro" id="IPR011009">
    <property type="entry name" value="Kinase-like_dom_sf"/>
</dbReference>
<dbReference type="Gene3D" id="1.10.510.10">
    <property type="entry name" value="Transferase(Phosphotransferase) domain 1"/>
    <property type="match status" value="1"/>
</dbReference>
<dbReference type="Pfam" id="PF07714">
    <property type="entry name" value="PK_Tyr_Ser-Thr"/>
    <property type="match status" value="1"/>
</dbReference>
<evidence type="ECO:0000313" key="2">
    <source>
        <dbReference type="EMBL" id="AQK51275.1"/>
    </source>
</evidence>
<sequence>MNRVGREDFEEHMRRLGRLSHPNLLPLVAYYYRKEEKLLIHDYVPNRSLANLLHGGGESGGMKKAAVHWAARLKIVKGVARALSYLYDELCMLTVPHGHLKSSNILLDAHHGPLLTDYALVPVMNQSHAAQLMVAFKSPERKQFGRSSKKSDVWCLGLLILEILTGRPPTYDPPKAAAPSGELSSSQQKPGPAAGNTDLVTVVGSTPEGEWLNTVVDRDLRGEEEEDKEEMVKLIRVGMACCESNVDNRWELKTAIERIEELKAKERPDEEQATVIDEDYSDVALN</sequence>
<keyword evidence="2" id="KW-0808">Transferase</keyword>
<dbReference type="PANTHER" id="PTHR48007">
    <property type="entry name" value="LEUCINE-RICH REPEAT RECEPTOR-LIKE PROTEIN KINASE PXC1"/>
    <property type="match status" value="1"/>
</dbReference>
<gene>
    <name evidence="2" type="ORF">ZEAMMB73_Zm00001d049750</name>
</gene>
<dbReference type="OMA" id="VCDTPIN"/>
<dbReference type="PANTHER" id="PTHR48007:SF49">
    <property type="entry name" value="OS08G0521200 PROTEIN"/>
    <property type="match status" value="1"/>
</dbReference>
<dbReference type="EMBL" id="CM000780">
    <property type="protein sequence ID" value="AQK51275.1"/>
    <property type="molecule type" value="Genomic_DNA"/>
</dbReference>
<dbReference type="Gene3D" id="3.30.200.20">
    <property type="entry name" value="Phosphorylase Kinase, domain 1"/>
    <property type="match status" value="1"/>
</dbReference>
<dbReference type="PROSITE" id="PS50011">
    <property type="entry name" value="PROTEIN_KINASE_DOM"/>
    <property type="match status" value="1"/>
</dbReference>
<dbReference type="AlphaFoldDB" id="A0A1D6PXQ7"/>
<feature type="region of interest" description="Disordered" evidence="1">
    <location>
        <begin position="171"/>
        <end position="196"/>
    </location>
</feature>
<dbReference type="InterPro" id="IPR000719">
    <property type="entry name" value="Prot_kinase_dom"/>
</dbReference>
<dbReference type="ExpressionAtlas" id="A0A1D6PXQ7">
    <property type="expression patterns" value="baseline and differential"/>
</dbReference>
<dbReference type="InterPro" id="IPR046959">
    <property type="entry name" value="PRK1-6/SRF4-like"/>
</dbReference>
<organism evidence="2">
    <name type="scientific">Zea mays</name>
    <name type="common">Maize</name>
    <dbReference type="NCBI Taxonomy" id="4577"/>
    <lineage>
        <taxon>Eukaryota</taxon>
        <taxon>Viridiplantae</taxon>
        <taxon>Streptophyta</taxon>
        <taxon>Embryophyta</taxon>
        <taxon>Tracheophyta</taxon>
        <taxon>Spermatophyta</taxon>
        <taxon>Magnoliopsida</taxon>
        <taxon>Liliopsida</taxon>
        <taxon>Poales</taxon>
        <taxon>Poaceae</taxon>
        <taxon>PACMAD clade</taxon>
        <taxon>Panicoideae</taxon>
        <taxon>Andropogonodae</taxon>
        <taxon>Andropogoneae</taxon>
        <taxon>Tripsacinae</taxon>
        <taxon>Zea</taxon>
    </lineage>
</organism>
<dbReference type="GO" id="GO:0005524">
    <property type="term" value="F:ATP binding"/>
    <property type="evidence" value="ECO:0007669"/>
    <property type="project" value="InterPro"/>
</dbReference>
<dbReference type="InterPro" id="IPR001245">
    <property type="entry name" value="Ser-Thr/Tyr_kinase_cat_dom"/>
</dbReference>
<keyword evidence="2" id="KW-0675">Receptor</keyword>
<reference evidence="2" key="1">
    <citation type="submission" date="2015-12" db="EMBL/GenBank/DDBJ databases">
        <title>Update maize B73 reference genome by single molecule sequencing technologies.</title>
        <authorList>
            <consortium name="Maize Genome Sequencing Project"/>
            <person name="Ware D."/>
        </authorList>
    </citation>
    <scope>NUCLEOTIDE SEQUENCE</scope>
    <source>
        <tissue evidence="2">Seedling</tissue>
    </source>
</reference>
<proteinExistence type="predicted"/>
<dbReference type="SUPFAM" id="SSF56112">
    <property type="entry name" value="Protein kinase-like (PK-like)"/>
    <property type="match status" value="1"/>
</dbReference>